<dbReference type="OrthoDB" id="110463at2"/>
<gene>
    <name evidence="2" type="ORF">DFQ01_102242</name>
</gene>
<organism evidence="2 3">
    <name type="scientific">Paenibacillus cellulosilyticus</name>
    <dbReference type="NCBI Taxonomy" id="375489"/>
    <lineage>
        <taxon>Bacteria</taxon>
        <taxon>Bacillati</taxon>
        <taxon>Bacillota</taxon>
        <taxon>Bacilli</taxon>
        <taxon>Bacillales</taxon>
        <taxon>Paenibacillaceae</taxon>
        <taxon>Paenibacillus</taxon>
    </lineage>
</organism>
<dbReference type="EMBL" id="QGTQ01000002">
    <property type="protein sequence ID" value="PWW07350.1"/>
    <property type="molecule type" value="Genomic_DNA"/>
</dbReference>
<reference evidence="2 3" key="1">
    <citation type="submission" date="2018-05" db="EMBL/GenBank/DDBJ databases">
        <title>Genomic Encyclopedia of Type Strains, Phase III (KMG-III): the genomes of soil and plant-associated and newly described type strains.</title>
        <authorList>
            <person name="Whitman W."/>
        </authorList>
    </citation>
    <scope>NUCLEOTIDE SEQUENCE [LARGE SCALE GENOMIC DNA]</scope>
    <source>
        <strain evidence="2 3">CECT 5696</strain>
    </source>
</reference>
<evidence type="ECO:0000313" key="3">
    <source>
        <dbReference type="Proteomes" id="UP000246635"/>
    </source>
</evidence>
<name>A0A2V2YYZ2_9BACL</name>
<dbReference type="AlphaFoldDB" id="A0A2V2YYZ2"/>
<dbReference type="SUPFAM" id="SSF53756">
    <property type="entry name" value="UDP-Glycosyltransferase/glycogen phosphorylase"/>
    <property type="match status" value="1"/>
</dbReference>
<dbReference type="InterPro" id="IPR055259">
    <property type="entry name" value="YkvP/CgeB_Glyco_trans-like"/>
</dbReference>
<dbReference type="Gene3D" id="3.40.50.2000">
    <property type="entry name" value="Glycogen Phosphorylase B"/>
    <property type="match status" value="1"/>
</dbReference>
<dbReference type="RefSeq" id="WP_110042599.1">
    <property type="nucleotide sequence ID" value="NZ_CP054612.1"/>
</dbReference>
<dbReference type="Pfam" id="PF13524">
    <property type="entry name" value="Glyco_trans_1_2"/>
    <property type="match status" value="1"/>
</dbReference>
<protein>
    <submittedName>
        <fullName evidence="2">Spore maturation protein CgeB</fullName>
    </submittedName>
</protein>
<dbReference type="Proteomes" id="UP000246635">
    <property type="component" value="Unassembled WGS sequence"/>
</dbReference>
<comment type="caution">
    <text evidence="2">The sequence shown here is derived from an EMBL/GenBank/DDBJ whole genome shotgun (WGS) entry which is preliminary data.</text>
</comment>
<accession>A0A2V2YYZ2</accession>
<sequence length="371" mass="42332">MSWMKRPQTAVAAALHERGAADGYRIGWRDGACEAVSQLINPPAPILYNLRVIFVPQGFQAIDEGIIQALRKSVRELHVVHPTRMAEQALLIRPDFVLVMNGLHVFPDDHFAQIDRIRAAGIRTAIWFADDPYVTDDTVLVAPHYDTILTHELSTVPLYQLLGCKDVQYMPLGVDPAVFKPMRVDSNYFSDVCFIGQGFWNRVQMFDALAQQLAGLKVFIAGGLWERLKQYQLLKPFIRHGWLPIEESAAYYNGARIVINMHRTTEAGSDNRNSYQYPGRSINPRTYEIAACGTMQLTDIREDLGTYYRPGLEVETYGDAVELGDKIRFYLANEEARRLIAIRGLMRTMREHTYLSRMTRLMQVLGYSNRL</sequence>
<feature type="domain" description="Spore protein YkvP/CgeB glycosyl transferase-like" evidence="1">
    <location>
        <begin position="203"/>
        <end position="363"/>
    </location>
</feature>
<evidence type="ECO:0000313" key="2">
    <source>
        <dbReference type="EMBL" id="PWW07350.1"/>
    </source>
</evidence>
<evidence type="ECO:0000259" key="1">
    <source>
        <dbReference type="Pfam" id="PF13524"/>
    </source>
</evidence>
<proteinExistence type="predicted"/>
<keyword evidence="3" id="KW-1185">Reference proteome</keyword>